<keyword evidence="3" id="KW-1185">Reference proteome</keyword>
<evidence type="ECO:0000313" key="2">
    <source>
        <dbReference type="EMBL" id="GMN50050.1"/>
    </source>
</evidence>
<keyword evidence="1" id="KW-0812">Transmembrane</keyword>
<dbReference type="AlphaFoldDB" id="A0AA88D9Z7"/>
<dbReference type="PANTHER" id="PTHR35288">
    <property type="entry name" value="TAIL FIBER"/>
    <property type="match status" value="1"/>
</dbReference>
<organism evidence="2 3">
    <name type="scientific">Ficus carica</name>
    <name type="common">Common fig</name>
    <dbReference type="NCBI Taxonomy" id="3494"/>
    <lineage>
        <taxon>Eukaryota</taxon>
        <taxon>Viridiplantae</taxon>
        <taxon>Streptophyta</taxon>
        <taxon>Embryophyta</taxon>
        <taxon>Tracheophyta</taxon>
        <taxon>Spermatophyta</taxon>
        <taxon>Magnoliopsida</taxon>
        <taxon>eudicotyledons</taxon>
        <taxon>Gunneridae</taxon>
        <taxon>Pentapetalae</taxon>
        <taxon>rosids</taxon>
        <taxon>fabids</taxon>
        <taxon>Rosales</taxon>
        <taxon>Moraceae</taxon>
        <taxon>Ficeae</taxon>
        <taxon>Ficus</taxon>
    </lineage>
</organism>
<dbReference type="Gramene" id="FCD_00003254-RA">
    <property type="protein sequence ID" value="FCD_00003254-RA:cds"/>
    <property type="gene ID" value="FCD_00003254"/>
</dbReference>
<dbReference type="PANTHER" id="PTHR35288:SF2">
    <property type="entry name" value="TRANSMEMBRANE PROTEIN"/>
    <property type="match status" value="1"/>
</dbReference>
<feature type="transmembrane region" description="Helical" evidence="1">
    <location>
        <begin position="131"/>
        <end position="148"/>
    </location>
</feature>
<keyword evidence="1" id="KW-1133">Transmembrane helix</keyword>
<feature type="transmembrane region" description="Helical" evidence="1">
    <location>
        <begin position="6"/>
        <end position="25"/>
    </location>
</feature>
<reference evidence="2" key="1">
    <citation type="submission" date="2023-07" db="EMBL/GenBank/DDBJ databases">
        <title>draft genome sequence of fig (Ficus carica).</title>
        <authorList>
            <person name="Takahashi T."/>
            <person name="Nishimura K."/>
        </authorList>
    </citation>
    <scope>NUCLEOTIDE SEQUENCE</scope>
</reference>
<sequence length="200" mass="21854">MASSKKWATTISSIASFIYFLLILLQIPLFRVPCRAGICTTPLELTSSQLIATKLIPEAAVKTLLYPGAVANAFFNNNALPNYYNFLKSYRFASLNSAPVTFDDLQQIEVLAGSYLSVAGAFVCLVKPGRISLFGTLLIIWGLAREVIMGNSVDSNPGKAVYISPAMSFVLVFAFLCVRKDVRKIFRSCRGRPALKAKLG</sequence>
<name>A0AA88D9Z7_FICCA</name>
<dbReference type="EMBL" id="BTGU01000032">
    <property type="protein sequence ID" value="GMN50050.1"/>
    <property type="molecule type" value="Genomic_DNA"/>
</dbReference>
<evidence type="ECO:0000313" key="3">
    <source>
        <dbReference type="Proteomes" id="UP001187192"/>
    </source>
</evidence>
<comment type="caution">
    <text evidence="2">The sequence shown here is derived from an EMBL/GenBank/DDBJ whole genome shotgun (WGS) entry which is preliminary data.</text>
</comment>
<protein>
    <submittedName>
        <fullName evidence="2">Uncharacterized protein</fullName>
    </submittedName>
</protein>
<evidence type="ECO:0000256" key="1">
    <source>
        <dbReference type="SAM" id="Phobius"/>
    </source>
</evidence>
<gene>
    <name evidence="2" type="ORF">TIFTF001_019200</name>
</gene>
<keyword evidence="1" id="KW-0472">Membrane</keyword>
<proteinExistence type="predicted"/>
<feature type="transmembrane region" description="Helical" evidence="1">
    <location>
        <begin position="160"/>
        <end position="178"/>
    </location>
</feature>
<dbReference type="Proteomes" id="UP001187192">
    <property type="component" value="Unassembled WGS sequence"/>
</dbReference>
<accession>A0AA88D9Z7</accession>